<evidence type="ECO:0000313" key="2">
    <source>
        <dbReference type="Proteomes" id="UP000249467"/>
    </source>
</evidence>
<gene>
    <name evidence="1" type="ORF">DCF19_19755</name>
</gene>
<reference evidence="1 2" key="2">
    <citation type="submission" date="2018-06" db="EMBL/GenBank/DDBJ databases">
        <title>Metagenomic assembly of (sub)arctic Cyanobacteria and their associated microbiome from non-axenic cultures.</title>
        <authorList>
            <person name="Baurain D."/>
        </authorList>
    </citation>
    <scope>NUCLEOTIDE SEQUENCE [LARGE SCALE GENOMIC DNA]</scope>
    <source>
        <strain evidence="1">ULC066bin1</strain>
    </source>
</reference>
<proteinExistence type="predicted"/>
<comment type="caution">
    <text evidence="1">The sequence shown here is derived from an EMBL/GenBank/DDBJ whole genome shotgun (WGS) entry which is preliminary data.</text>
</comment>
<dbReference type="EMBL" id="QBML01000034">
    <property type="protein sequence ID" value="PZO37064.1"/>
    <property type="molecule type" value="Genomic_DNA"/>
</dbReference>
<dbReference type="Proteomes" id="UP000249467">
    <property type="component" value="Unassembled WGS sequence"/>
</dbReference>
<sequence length="74" mass="8253">MNEDELRQSINLEIETMSINQLTETGNLAVSMGLIAGHGFRGSKYEILHQGQVILLPVNEATTYLDRLINNVQP</sequence>
<dbReference type="AlphaFoldDB" id="A0A2W4VW50"/>
<organism evidence="1 2">
    <name type="scientific">Pseudanabaena frigida</name>
    <dbReference type="NCBI Taxonomy" id="945775"/>
    <lineage>
        <taxon>Bacteria</taxon>
        <taxon>Bacillati</taxon>
        <taxon>Cyanobacteriota</taxon>
        <taxon>Cyanophyceae</taxon>
        <taxon>Pseudanabaenales</taxon>
        <taxon>Pseudanabaenaceae</taxon>
        <taxon>Pseudanabaena</taxon>
    </lineage>
</organism>
<name>A0A2W4VW50_9CYAN</name>
<protein>
    <submittedName>
        <fullName evidence="1">Uncharacterized protein</fullName>
    </submittedName>
</protein>
<evidence type="ECO:0000313" key="1">
    <source>
        <dbReference type="EMBL" id="PZO37064.1"/>
    </source>
</evidence>
<reference evidence="1 2" key="1">
    <citation type="submission" date="2018-04" db="EMBL/GenBank/DDBJ databases">
        <authorList>
            <person name="Go L.Y."/>
            <person name="Mitchell J.A."/>
        </authorList>
    </citation>
    <scope>NUCLEOTIDE SEQUENCE [LARGE SCALE GENOMIC DNA]</scope>
    <source>
        <strain evidence="1">ULC066bin1</strain>
    </source>
</reference>
<accession>A0A2W4VW50</accession>